<evidence type="ECO:0000259" key="1">
    <source>
        <dbReference type="SMART" id="SM00228"/>
    </source>
</evidence>
<dbReference type="InterPro" id="IPR001478">
    <property type="entry name" value="PDZ"/>
</dbReference>
<gene>
    <name evidence="2" type="ORF">G7Y85_12020</name>
</gene>
<dbReference type="InterPro" id="IPR036034">
    <property type="entry name" value="PDZ_sf"/>
</dbReference>
<keyword evidence="3" id="KW-1185">Reference proteome</keyword>
<dbReference type="InterPro" id="IPR024191">
    <property type="entry name" value="Peptidase_M61"/>
</dbReference>
<dbReference type="InterPro" id="IPR007963">
    <property type="entry name" value="Peptidase_M61_catalytic"/>
</dbReference>
<dbReference type="Proteomes" id="UP000472676">
    <property type="component" value="Unassembled WGS sequence"/>
</dbReference>
<dbReference type="InterPro" id="IPR027268">
    <property type="entry name" value="Peptidase_M4/M1_CTD_sf"/>
</dbReference>
<accession>A0A6M2BTE9</accession>
<organism evidence="2 3">
    <name type="scientific">Solimonas terrae</name>
    <dbReference type="NCBI Taxonomy" id="1396819"/>
    <lineage>
        <taxon>Bacteria</taxon>
        <taxon>Pseudomonadati</taxon>
        <taxon>Pseudomonadota</taxon>
        <taxon>Gammaproteobacteria</taxon>
        <taxon>Nevskiales</taxon>
        <taxon>Nevskiaceae</taxon>
        <taxon>Solimonas</taxon>
    </lineage>
</organism>
<evidence type="ECO:0000313" key="2">
    <source>
        <dbReference type="EMBL" id="NGY05495.1"/>
    </source>
</evidence>
<dbReference type="SMART" id="SM00228">
    <property type="entry name" value="PDZ"/>
    <property type="match status" value="1"/>
</dbReference>
<dbReference type="Gene3D" id="2.30.42.10">
    <property type="match status" value="1"/>
</dbReference>
<dbReference type="Pfam" id="PF17899">
    <property type="entry name" value="Peptidase_M61_N"/>
    <property type="match status" value="1"/>
</dbReference>
<dbReference type="SUPFAM" id="SSF55486">
    <property type="entry name" value="Metalloproteases ('zincins'), catalytic domain"/>
    <property type="match status" value="1"/>
</dbReference>
<dbReference type="Pfam" id="PF05299">
    <property type="entry name" value="Peptidase_M61"/>
    <property type="match status" value="1"/>
</dbReference>
<dbReference type="EMBL" id="JAAMOW010000006">
    <property type="protein sequence ID" value="NGY05495.1"/>
    <property type="molecule type" value="Genomic_DNA"/>
</dbReference>
<sequence>MNSAVVFQVRAADLRAHLYEVRCRVAAPNPGGQQFRMPGWLRGSYLVRDFAKHVVQLRAESNGVPLTFERLDKRSLRCAPSDGPIDLIYSVYAFDESVRKAWLDMRRGFFNGSSLFYCPVGREQAAFEIELQTPDDPLASAWRVATTLPAVQVDARGFGRYRAQTYEALIDHPVEMTDYQRIDFDVDGIPHGLVLSGRVETDLPRLARDLTRICHVERELFGQQPKLDQYLFLTNVVASGYGGLEHRDSTALICGRGDLPRPGDDKLSRDYRSFLGLCSHEYFHLWNVKRITAAKFLESDLGSEAYSRDLWHYEGITSYYDDLFLLRAGVLDAAGYLDVVAENATRLERSPGRHRQTLADASFDTWIKYYQPDENTPNSAVSYYVKGALVALCLDLILRRDSHCTLNDVMRASWARWGASGSGVPEGGLEALVQELSGLDLRAFFDTALRSTDELPLAELLGDFGVRAQRRAAISDADAGGWVSGEAPKAWSGLKLRAGDTRVQHVLSDSPAMRAGISANDQLIAIDGLRITAANWPARIAALHAGRRYVLQLFRNDELLSVEMEPGAPPADTWSLTMTDADPAIEARRKAWIGA</sequence>
<comment type="caution">
    <text evidence="2">The sequence shown here is derived from an EMBL/GenBank/DDBJ whole genome shotgun (WGS) entry which is preliminary data.</text>
</comment>
<dbReference type="Gene3D" id="2.60.40.3650">
    <property type="match status" value="1"/>
</dbReference>
<feature type="domain" description="PDZ" evidence="1">
    <location>
        <begin position="490"/>
        <end position="557"/>
    </location>
</feature>
<dbReference type="Pfam" id="PF13180">
    <property type="entry name" value="PDZ_2"/>
    <property type="match status" value="1"/>
</dbReference>
<dbReference type="SUPFAM" id="SSF50156">
    <property type="entry name" value="PDZ domain-like"/>
    <property type="match status" value="1"/>
</dbReference>
<dbReference type="RefSeq" id="WP_166257133.1">
    <property type="nucleotide sequence ID" value="NZ_JAAMOW010000006.1"/>
</dbReference>
<dbReference type="InterPro" id="IPR040756">
    <property type="entry name" value="Peptidase_M61_N"/>
</dbReference>
<dbReference type="Gene3D" id="1.10.390.10">
    <property type="entry name" value="Neutral Protease Domain 2"/>
    <property type="match status" value="1"/>
</dbReference>
<protein>
    <submittedName>
        <fullName evidence="2">M61 family metallopeptidase</fullName>
    </submittedName>
</protein>
<reference evidence="2 3" key="1">
    <citation type="journal article" date="2014" name="Int. J. Syst. Evol. Microbiol.">
        <title>Solimonas terrae sp. nov., isolated from soil.</title>
        <authorList>
            <person name="Kim S.J."/>
            <person name="Moon J.Y."/>
            <person name="Weon H.Y."/>
            <person name="Ahn J.H."/>
            <person name="Chen W.M."/>
            <person name="Kwon S.W."/>
        </authorList>
    </citation>
    <scope>NUCLEOTIDE SEQUENCE [LARGE SCALE GENOMIC DNA]</scope>
    <source>
        <strain evidence="2 3">KIS83-12</strain>
    </source>
</reference>
<proteinExistence type="predicted"/>
<dbReference type="PIRSF" id="PIRSF016493">
    <property type="entry name" value="Glycyl_aminpptds"/>
    <property type="match status" value="1"/>
</dbReference>
<dbReference type="AlphaFoldDB" id="A0A6M2BTE9"/>
<evidence type="ECO:0000313" key="3">
    <source>
        <dbReference type="Proteomes" id="UP000472676"/>
    </source>
</evidence>
<name>A0A6M2BTE9_9GAMM</name>